<dbReference type="Gene3D" id="3.90.1150.10">
    <property type="entry name" value="Aspartate Aminotransferase, domain 1"/>
    <property type="match status" value="1"/>
</dbReference>
<dbReference type="Pfam" id="PF00266">
    <property type="entry name" value="Aminotran_5"/>
    <property type="match status" value="1"/>
</dbReference>
<comment type="cofactor">
    <cofactor evidence="1 7 9">
        <name>pyridoxal 5'-phosphate</name>
        <dbReference type="ChEBI" id="CHEBI:597326"/>
    </cofactor>
</comment>
<dbReference type="GO" id="GO:0019265">
    <property type="term" value="P:glycine biosynthetic process, by transamination of glyoxylate"/>
    <property type="evidence" value="ECO:0007669"/>
    <property type="project" value="TreeGrafter"/>
</dbReference>
<evidence type="ECO:0000256" key="4">
    <source>
        <dbReference type="ARBA" id="ARBA00022679"/>
    </source>
</evidence>
<keyword evidence="4 11" id="KW-0808">Transferase</keyword>
<dbReference type="SUPFAM" id="SSF53383">
    <property type="entry name" value="PLP-dependent transferases"/>
    <property type="match status" value="1"/>
</dbReference>
<dbReference type="PROSITE" id="PS00595">
    <property type="entry name" value="AA_TRANSFER_CLASS_5"/>
    <property type="match status" value="1"/>
</dbReference>
<keyword evidence="3 11" id="KW-0032">Aminotransferase</keyword>
<sequence>MFSELVIPHRTIMTPGPVEANPVALKAMSSRILGQFDPAFLTIMDNVKEMIKLPFGTTNKEAFAIDGTSRSGLEASLIALIEPGDKVLIPAYGRFAYLLGEIAERAKAEIMYLEKDWTATFDQQVVIDAIDEFQPKIVAMIHGETANGQMQQIDKIGQHCRNNDVFFVVDMVATYGGVPLHVDEWCVDIAIGGTQKCLSVPAGMSLVTYNDRVEAVLNSRYQKELGLSKDDRNDNHISSNYLDLSQLQRYWSSERINHHTEATSMVYALHEGLRSIINEGLENVYARHALNDKAIIAGIQAMGLGFYGDLSTKMPTVTPVMIPDGVGDGEAVRELLLNQFGVEIASSFGDLKGKLWRIGNMGYSSRHENVLHVLTALEGALTYYGAPIKQGEAVKAALVIYENN</sequence>
<comment type="similarity">
    <text evidence="2 8">Belongs to the class-V pyridoxal-phosphate-dependent aminotransferase family.</text>
</comment>
<reference evidence="11 12" key="1">
    <citation type="submission" date="2013-03" db="EMBL/GenBank/DDBJ databases">
        <title>The Genome Sequence of Enterococcus saccharolyticus ATCC_43076 (Illumina only assembly).</title>
        <authorList>
            <consortium name="The Broad Institute Genomics Platform"/>
            <consortium name="The Broad Institute Genome Sequencing Center for Infectious Disease"/>
            <person name="Earl A."/>
            <person name="Russ C."/>
            <person name="Gilmore M."/>
            <person name="Surin D."/>
            <person name="Walker B."/>
            <person name="Young S."/>
            <person name="Zeng Q."/>
            <person name="Gargeya S."/>
            <person name="Fitzgerald M."/>
            <person name="Haas B."/>
            <person name="Abouelleil A."/>
            <person name="Allen A.W."/>
            <person name="Alvarado L."/>
            <person name="Arachchi H.M."/>
            <person name="Berlin A.M."/>
            <person name="Chapman S.B."/>
            <person name="Gainer-Dewar J."/>
            <person name="Goldberg J."/>
            <person name="Griggs A."/>
            <person name="Gujja S."/>
            <person name="Hansen M."/>
            <person name="Howarth C."/>
            <person name="Imamovic A."/>
            <person name="Ireland A."/>
            <person name="Larimer J."/>
            <person name="McCowan C."/>
            <person name="Murphy C."/>
            <person name="Pearson M."/>
            <person name="Poon T.W."/>
            <person name="Priest M."/>
            <person name="Roberts A."/>
            <person name="Saif S."/>
            <person name="Shea T."/>
            <person name="Sisk P."/>
            <person name="Sykes S."/>
            <person name="Wortman J."/>
            <person name="Nusbaum C."/>
            <person name="Birren B."/>
        </authorList>
    </citation>
    <scope>NUCLEOTIDE SEQUENCE [LARGE SCALE GENOMIC DNA]</scope>
    <source>
        <strain evidence="11 12">ATCC 43076</strain>
    </source>
</reference>
<dbReference type="InterPro" id="IPR020578">
    <property type="entry name" value="Aminotrans_V_PyrdxlP_BS"/>
</dbReference>
<evidence type="ECO:0000313" key="11">
    <source>
        <dbReference type="EMBL" id="EOT26324.1"/>
    </source>
</evidence>
<protein>
    <submittedName>
        <fullName evidence="11">Aminotransferase, class V</fullName>
    </submittedName>
</protein>
<dbReference type="PIRSF" id="PIRSF000524">
    <property type="entry name" value="SPT"/>
    <property type="match status" value="1"/>
</dbReference>
<dbReference type="InterPro" id="IPR015424">
    <property type="entry name" value="PyrdxlP-dep_Trfase"/>
</dbReference>
<dbReference type="PANTHER" id="PTHR21152:SF40">
    <property type="entry name" value="ALANINE--GLYOXYLATE AMINOTRANSFERASE"/>
    <property type="match status" value="1"/>
</dbReference>
<evidence type="ECO:0000256" key="7">
    <source>
        <dbReference type="PIRSR" id="PIRSR000524-50"/>
    </source>
</evidence>
<dbReference type="Proteomes" id="UP000014136">
    <property type="component" value="Unassembled WGS sequence"/>
</dbReference>
<dbReference type="OrthoDB" id="389074at2"/>
<dbReference type="RefSeq" id="WP_016175860.1">
    <property type="nucleotide sequence ID" value="NZ_KE136390.1"/>
</dbReference>
<keyword evidence="12" id="KW-1185">Reference proteome</keyword>
<dbReference type="InterPro" id="IPR015421">
    <property type="entry name" value="PyrdxlP-dep_Trfase_major"/>
</dbReference>
<comment type="caution">
    <text evidence="11">The sequence shown here is derived from an EMBL/GenBank/DDBJ whole genome shotgun (WGS) entry which is preliminary data.</text>
</comment>
<organism evidence="11 12">
    <name type="scientific">Enterococcus saccharolyticus subsp. saccharolyticus ATCC 43076</name>
    <dbReference type="NCBI Taxonomy" id="1139996"/>
    <lineage>
        <taxon>Bacteria</taxon>
        <taxon>Bacillati</taxon>
        <taxon>Bacillota</taxon>
        <taxon>Bacilli</taxon>
        <taxon>Lactobacillales</taxon>
        <taxon>Enterococcaceae</taxon>
        <taxon>Enterococcus</taxon>
    </lineage>
</organism>
<dbReference type="HOGENOM" id="CLU_027686_0_0_9"/>
<dbReference type="InterPro" id="IPR000192">
    <property type="entry name" value="Aminotrans_V_dom"/>
</dbReference>
<dbReference type="EMBL" id="AHYT01000010">
    <property type="protein sequence ID" value="EOT26324.1"/>
    <property type="molecule type" value="Genomic_DNA"/>
</dbReference>
<evidence type="ECO:0000256" key="2">
    <source>
        <dbReference type="ARBA" id="ARBA00009236"/>
    </source>
</evidence>
<evidence type="ECO:0000256" key="6">
    <source>
        <dbReference type="PIRSR" id="PIRSR000524-1"/>
    </source>
</evidence>
<evidence type="ECO:0000256" key="5">
    <source>
        <dbReference type="ARBA" id="ARBA00022898"/>
    </source>
</evidence>
<dbReference type="FunFam" id="3.40.640.10:FF:000027">
    <property type="entry name" value="Serine--pyruvate aminotransferase, mitochondrial"/>
    <property type="match status" value="1"/>
</dbReference>
<dbReference type="PATRIC" id="fig|1139996.3.peg.2064"/>
<dbReference type="Gene3D" id="3.40.640.10">
    <property type="entry name" value="Type I PLP-dependent aspartate aminotransferase-like (Major domain)"/>
    <property type="match status" value="1"/>
</dbReference>
<dbReference type="GO" id="GO:0004760">
    <property type="term" value="F:L-serine-pyruvate transaminase activity"/>
    <property type="evidence" value="ECO:0007669"/>
    <property type="project" value="TreeGrafter"/>
</dbReference>
<proteinExistence type="inferred from homology"/>
<dbReference type="InterPro" id="IPR024169">
    <property type="entry name" value="SP_NH2Trfase/AEP_transaminase"/>
</dbReference>
<gene>
    <name evidence="11" type="ORF">OMQ_02099</name>
</gene>
<evidence type="ECO:0000256" key="3">
    <source>
        <dbReference type="ARBA" id="ARBA00022576"/>
    </source>
</evidence>
<name>S0N4S2_9ENTE</name>
<evidence type="ECO:0000256" key="1">
    <source>
        <dbReference type="ARBA" id="ARBA00001933"/>
    </source>
</evidence>
<dbReference type="PANTHER" id="PTHR21152">
    <property type="entry name" value="AMINOTRANSFERASE CLASS V"/>
    <property type="match status" value="1"/>
</dbReference>
<evidence type="ECO:0000256" key="8">
    <source>
        <dbReference type="RuleBase" id="RU004075"/>
    </source>
</evidence>
<dbReference type="InterPro" id="IPR015422">
    <property type="entry name" value="PyrdxlP-dep_Trfase_small"/>
</dbReference>
<evidence type="ECO:0000313" key="12">
    <source>
        <dbReference type="Proteomes" id="UP000014136"/>
    </source>
</evidence>
<dbReference type="STRING" id="41997.RV16_GL001974"/>
<dbReference type="GO" id="GO:0008453">
    <property type="term" value="F:alanine-glyoxylate transaminase activity"/>
    <property type="evidence" value="ECO:0007669"/>
    <property type="project" value="TreeGrafter"/>
</dbReference>
<evidence type="ECO:0000259" key="10">
    <source>
        <dbReference type="Pfam" id="PF00266"/>
    </source>
</evidence>
<dbReference type="AlphaFoldDB" id="S0N4S2"/>
<dbReference type="eggNOG" id="COG0075">
    <property type="taxonomic scope" value="Bacteria"/>
</dbReference>
<feature type="binding site" evidence="6">
    <location>
        <position position="357"/>
    </location>
    <ligand>
        <name>substrate</name>
    </ligand>
</feature>
<accession>S0N4S2</accession>
<feature type="domain" description="Aminotransferase class V" evidence="10">
    <location>
        <begin position="34"/>
        <end position="344"/>
    </location>
</feature>
<keyword evidence="5 7" id="KW-0663">Pyridoxal phosphate</keyword>
<evidence type="ECO:0000256" key="9">
    <source>
        <dbReference type="RuleBase" id="RU004504"/>
    </source>
</evidence>
<feature type="modified residue" description="N6-(pyridoxal phosphate)lysine" evidence="7">
    <location>
        <position position="196"/>
    </location>
</feature>